<dbReference type="EMBL" id="JAQMWT010000005">
    <property type="protein sequence ID" value="KAJ8614463.1"/>
    <property type="molecule type" value="Genomic_DNA"/>
</dbReference>
<gene>
    <name evidence="12" type="ORF">CTAYLR_000836</name>
</gene>
<keyword evidence="13" id="KW-1185">Reference proteome</keyword>
<dbReference type="SMART" id="SM00220">
    <property type="entry name" value="S_TKc"/>
    <property type="match status" value="1"/>
</dbReference>
<comment type="similarity">
    <text evidence="10">Belongs to the protein kinase superfamily.</text>
</comment>
<dbReference type="GO" id="GO:0004674">
    <property type="term" value="F:protein serine/threonine kinase activity"/>
    <property type="evidence" value="ECO:0007669"/>
    <property type="project" value="UniProtKB-KW"/>
</dbReference>
<dbReference type="PANTHER" id="PTHR44899">
    <property type="entry name" value="CAMK FAMILY PROTEIN KINASE"/>
    <property type="match status" value="1"/>
</dbReference>
<dbReference type="PROSITE" id="PS00107">
    <property type="entry name" value="PROTEIN_KINASE_ATP"/>
    <property type="match status" value="1"/>
</dbReference>
<dbReference type="GO" id="GO:0005524">
    <property type="term" value="F:ATP binding"/>
    <property type="evidence" value="ECO:0007669"/>
    <property type="project" value="UniProtKB-UniRule"/>
</dbReference>
<evidence type="ECO:0000256" key="1">
    <source>
        <dbReference type="ARBA" id="ARBA00012513"/>
    </source>
</evidence>
<proteinExistence type="inferred from homology"/>
<keyword evidence="5" id="KW-0418">Kinase</keyword>
<comment type="catalytic activity">
    <reaction evidence="8">
        <text>L-seryl-[protein] + ATP = O-phospho-L-seryl-[protein] + ADP + H(+)</text>
        <dbReference type="Rhea" id="RHEA:17989"/>
        <dbReference type="Rhea" id="RHEA-COMP:9863"/>
        <dbReference type="Rhea" id="RHEA-COMP:11604"/>
        <dbReference type="ChEBI" id="CHEBI:15378"/>
        <dbReference type="ChEBI" id="CHEBI:29999"/>
        <dbReference type="ChEBI" id="CHEBI:30616"/>
        <dbReference type="ChEBI" id="CHEBI:83421"/>
        <dbReference type="ChEBI" id="CHEBI:456216"/>
        <dbReference type="EC" id="2.7.11.1"/>
    </reaction>
</comment>
<keyword evidence="3" id="KW-0808">Transferase</keyword>
<evidence type="ECO:0000259" key="11">
    <source>
        <dbReference type="PROSITE" id="PS50011"/>
    </source>
</evidence>
<feature type="binding site" evidence="9">
    <location>
        <position position="39"/>
    </location>
    <ligand>
        <name>ATP</name>
        <dbReference type="ChEBI" id="CHEBI:30616"/>
    </ligand>
</feature>
<sequence>MEDQSQMDQYEIVKLLGKGAYGRALLCRDTPNERLVVIKQVSSMGRDKLEEARQEGEILAQLDHPNVVGFYDSFVDTDPVEGNCLNIVMEYCDGGDLDAAIKRRRNLGKPFAELHVMRIFVQLTLALKYIHHHKILHRDIKPQNVFLTSDGCVKLGDFGVAKSLSSTASMAHTQLGTPYYLSPEIFNDENYDSSSDMWSLGVLAFELTTLALPFQAASLGKLAVRVLRDEPPIPTIDRLRPNCCDCPLCATTQGDC</sequence>
<evidence type="ECO:0000256" key="8">
    <source>
        <dbReference type="ARBA" id="ARBA00048679"/>
    </source>
</evidence>
<dbReference type="CDD" id="cd08215">
    <property type="entry name" value="STKc_Nek"/>
    <property type="match status" value="1"/>
</dbReference>
<dbReference type="SUPFAM" id="SSF56112">
    <property type="entry name" value="Protein kinase-like (PK-like)"/>
    <property type="match status" value="1"/>
</dbReference>
<keyword evidence="6 9" id="KW-0067">ATP-binding</keyword>
<evidence type="ECO:0000256" key="3">
    <source>
        <dbReference type="ARBA" id="ARBA00022679"/>
    </source>
</evidence>
<dbReference type="Pfam" id="PF00069">
    <property type="entry name" value="Pkinase"/>
    <property type="match status" value="1"/>
</dbReference>
<evidence type="ECO:0000256" key="7">
    <source>
        <dbReference type="ARBA" id="ARBA00047899"/>
    </source>
</evidence>
<evidence type="ECO:0000256" key="5">
    <source>
        <dbReference type="ARBA" id="ARBA00022777"/>
    </source>
</evidence>
<evidence type="ECO:0000313" key="12">
    <source>
        <dbReference type="EMBL" id="KAJ8614463.1"/>
    </source>
</evidence>
<dbReference type="AlphaFoldDB" id="A0AAD7UPA9"/>
<feature type="domain" description="Protein kinase" evidence="11">
    <location>
        <begin position="10"/>
        <end position="256"/>
    </location>
</feature>
<dbReference type="InterPro" id="IPR017441">
    <property type="entry name" value="Protein_kinase_ATP_BS"/>
</dbReference>
<dbReference type="InterPro" id="IPR051131">
    <property type="entry name" value="NEK_Ser/Thr_kinase_NIMA"/>
</dbReference>
<keyword evidence="4 9" id="KW-0547">Nucleotide-binding</keyword>
<dbReference type="Proteomes" id="UP001230188">
    <property type="component" value="Unassembled WGS sequence"/>
</dbReference>
<evidence type="ECO:0000256" key="6">
    <source>
        <dbReference type="ARBA" id="ARBA00022840"/>
    </source>
</evidence>
<evidence type="ECO:0000256" key="9">
    <source>
        <dbReference type="PROSITE-ProRule" id="PRU10141"/>
    </source>
</evidence>
<accession>A0AAD7UPA9</accession>
<dbReference type="Gene3D" id="1.10.510.10">
    <property type="entry name" value="Transferase(Phosphotransferase) domain 1"/>
    <property type="match status" value="1"/>
</dbReference>
<comment type="catalytic activity">
    <reaction evidence="7">
        <text>L-threonyl-[protein] + ATP = O-phospho-L-threonyl-[protein] + ADP + H(+)</text>
        <dbReference type="Rhea" id="RHEA:46608"/>
        <dbReference type="Rhea" id="RHEA-COMP:11060"/>
        <dbReference type="Rhea" id="RHEA-COMP:11605"/>
        <dbReference type="ChEBI" id="CHEBI:15378"/>
        <dbReference type="ChEBI" id="CHEBI:30013"/>
        <dbReference type="ChEBI" id="CHEBI:30616"/>
        <dbReference type="ChEBI" id="CHEBI:61977"/>
        <dbReference type="ChEBI" id="CHEBI:456216"/>
        <dbReference type="EC" id="2.7.11.1"/>
    </reaction>
</comment>
<dbReference type="InterPro" id="IPR011009">
    <property type="entry name" value="Kinase-like_dom_sf"/>
</dbReference>
<keyword evidence="2 10" id="KW-0723">Serine/threonine-protein kinase</keyword>
<dbReference type="InterPro" id="IPR008271">
    <property type="entry name" value="Ser/Thr_kinase_AS"/>
</dbReference>
<dbReference type="EC" id="2.7.11.1" evidence="1"/>
<name>A0AAD7UPA9_9STRA</name>
<organism evidence="12 13">
    <name type="scientific">Chrysophaeum taylorii</name>
    <dbReference type="NCBI Taxonomy" id="2483200"/>
    <lineage>
        <taxon>Eukaryota</taxon>
        <taxon>Sar</taxon>
        <taxon>Stramenopiles</taxon>
        <taxon>Ochrophyta</taxon>
        <taxon>Pelagophyceae</taxon>
        <taxon>Pelagomonadales</taxon>
        <taxon>Pelagomonadaceae</taxon>
        <taxon>Chrysophaeum</taxon>
    </lineage>
</organism>
<dbReference type="PROSITE" id="PS00108">
    <property type="entry name" value="PROTEIN_KINASE_ST"/>
    <property type="match status" value="1"/>
</dbReference>
<evidence type="ECO:0000256" key="10">
    <source>
        <dbReference type="RuleBase" id="RU000304"/>
    </source>
</evidence>
<dbReference type="PIRSF" id="PIRSF000654">
    <property type="entry name" value="Integrin-linked_kinase"/>
    <property type="match status" value="1"/>
</dbReference>
<dbReference type="PROSITE" id="PS50011">
    <property type="entry name" value="PROTEIN_KINASE_DOM"/>
    <property type="match status" value="1"/>
</dbReference>
<evidence type="ECO:0000313" key="13">
    <source>
        <dbReference type="Proteomes" id="UP001230188"/>
    </source>
</evidence>
<dbReference type="PANTHER" id="PTHR44899:SF3">
    <property type="entry name" value="SERINE_THREONINE-PROTEIN KINASE NEK1"/>
    <property type="match status" value="1"/>
</dbReference>
<dbReference type="InterPro" id="IPR000719">
    <property type="entry name" value="Prot_kinase_dom"/>
</dbReference>
<reference evidence="12" key="1">
    <citation type="submission" date="2023-01" db="EMBL/GenBank/DDBJ databases">
        <title>Metagenome sequencing of chrysophaentin producing Chrysophaeum taylorii.</title>
        <authorList>
            <person name="Davison J."/>
            <person name="Bewley C."/>
        </authorList>
    </citation>
    <scope>NUCLEOTIDE SEQUENCE</scope>
    <source>
        <strain evidence="12">NIES-1699</strain>
    </source>
</reference>
<evidence type="ECO:0000256" key="2">
    <source>
        <dbReference type="ARBA" id="ARBA00022527"/>
    </source>
</evidence>
<evidence type="ECO:0000256" key="4">
    <source>
        <dbReference type="ARBA" id="ARBA00022741"/>
    </source>
</evidence>
<protein>
    <recommendedName>
        <fullName evidence="1">non-specific serine/threonine protein kinase</fullName>
        <ecNumber evidence="1">2.7.11.1</ecNumber>
    </recommendedName>
</protein>
<comment type="caution">
    <text evidence="12">The sequence shown here is derived from an EMBL/GenBank/DDBJ whole genome shotgun (WGS) entry which is preliminary data.</text>
</comment>